<dbReference type="EMBL" id="MWPQ01000060">
    <property type="protein sequence ID" value="OPH81498.1"/>
    <property type="molecule type" value="Genomic_DNA"/>
</dbReference>
<name>A0A1V4HU38_NITVU</name>
<keyword evidence="2" id="KW-1185">Reference proteome</keyword>
<proteinExistence type="predicted"/>
<protein>
    <submittedName>
        <fullName evidence="1">Uncharacterized protein</fullName>
    </submittedName>
</protein>
<comment type="caution">
    <text evidence="1">The sequence shown here is derived from an EMBL/GenBank/DDBJ whole genome shotgun (WGS) entry which is preliminary data.</text>
</comment>
<organism evidence="1 2">
    <name type="scientific">Nitrobacter vulgaris</name>
    <dbReference type="NCBI Taxonomy" id="29421"/>
    <lineage>
        <taxon>Bacteria</taxon>
        <taxon>Pseudomonadati</taxon>
        <taxon>Pseudomonadota</taxon>
        <taxon>Alphaproteobacteria</taxon>
        <taxon>Hyphomicrobiales</taxon>
        <taxon>Nitrobacteraceae</taxon>
        <taxon>Nitrobacter</taxon>
    </lineage>
</organism>
<sequence length="147" mass="16213">MGLPTLDIVHDITPVWLRVVQLWRNTPAAIAGLTSRTPLLLLEQSARDYGLRVVWRGEHRLAESGMITHSLEGPKGMLRTFERGVVHGADYDICIAHALISGPMVFGRDQDARLETVTTANGSTDAAPLYSWIIARRNHAFERGATA</sequence>
<dbReference type="AlphaFoldDB" id="A0A1V4HU38"/>
<gene>
    <name evidence="1" type="ORF">B2M20_17340</name>
</gene>
<dbReference type="Proteomes" id="UP000189940">
    <property type="component" value="Unassembled WGS sequence"/>
</dbReference>
<evidence type="ECO:0000313" key="1">
    <source>
        <dbReference type="EMBL" id="OPH81498.1"/>
    </source>
</evidence>
<reference evidence="1 2" key="1">
    <citation type="submission" date="2017-02" db="EMBL/GenBank/DDBJ databases">
        <title>Genome sequence of the nitrite-oxidizing bacterium Nitrobacter vulgaris strain Ab1.</title>
        <authorList>
            <person name="Mellbye B.L."/>
            <person name="Davis E.W."/>
            <person name="Spieck E."/>
            <person name="Chang J.H."/>
            <person name="Bottomley P.J."/>
            <person name="Sayavedra-Soto L.A."/>
        </authorList>
    </citation>
    <scope>NUCLEOTIDE SEQUENCE [LARGE SCALE GENOMIC DNA]</scope>
    <source>
        <strain evidence="1 2">Ab1</strain>
    </source>
</reference>
<evidence type="ECO:0000313" key="2">
    <source>
        <dbReference type="Proteomes" id="UP000189940"/>
    </source>
</evidence>
<accession>A0A1V4HU38</accession>